<proteinExistence type="predicted"/>
<dbReference type="InterPro" id="IPR038727">
    <property type="entry name" value="NadR/Ttd14_AAA_dom"/>
</dbReference>
<dbReference type="EC" id="2.7.7.1" evidence="2"/>
<dbReference type="EMBL" id="JBDGHN010000002">
    <property type="protein sequence ID" value="MEN2750154.1"/>
    <property type="molecule type" value="Genomic_DNA"/>
</dbReference>
<dbReference type="PANTHER" id="PTHR37512">
    <property type="entry name" value="TRIFUNCTIONAL NAD BIOSYNTHESIS/REGULATOR PROTEIN NADR"/>
    <property type="match status" value="1"/>
</dbReference>
<keyword evidence="2" id="KW-0418">Kinase</keyword>
<dbReference type="SUPFAM" id="SSF52540">
    <property type="entry name" value="P-loop containing nucleoside triphosphate hydrolases"/>
    <property type="match status" value="1"/>
</dbReference>
<comment type="caution">
    <text evidence="2">The sequence shown here is derived from an EMBL/GenBank/DDBJ whole genome shotgun (WGS) entry which is preliminary data.</text>
</comment>
<dbReference type="GO" id="GO:0000309">
    <property type="term" value="F:nicotinamide-nucleotide adenylyltransferase activity"/>
    <property type="evidence" value="ECO:0007669"/>
    <property type="project" value="UniProtKB-EC"/>
</dbReference>
<protein>
    <submittedName>
        <fullName evidence="2">Multifunctional transcriptional regulator/nicotinamide-nucleotide adenylyltransferase/ribosylnicotinamide kinase NadR</fullName>
        <ecNumber evidence="2">2.7.1.22</ecNumber>
        <ecNumber evidence="2">2.7.7.1</ecNumber>
    </submittedName>
</protein>
<reference evidence="2 3" key="1">
    <citation type="submission" date="2024-05" db="EMBL/GenBank/DDBJ databases">
        <authorList>
            <person name="Kim H.-Y."/>
            <person name="Kim E."/>
            <person name="Cai Y."/>
            <person name="Yang S.-M."/>
            <person name="Lee W."/>
        </authorList>
    </citation>
    <scope>NUCLEOTIDE SEQUENCE [LARGE SCALE GENOMIC DNA]</scope>
    <source>
        <strain evidence="2 3">FBL11</strain>
    </source>
</reference>
<keyword evidence="3" id="KW-1185">Reference proteome</keyword>
<dbReference type="InterPro" id="IPR052735">
    <property type="entry name" value="NAD_biosynth-regulator"/>
</dbReference>
<dbReference type="NCBIfam" id="NF005988">
    <property type="entry name" value="PRK08099.1"/>
    <property type="match status" value="1"/>
</dbReference>
<keyword evidence="2" id="KW-0548">Nucleotidyltransferase</keyword>
<sequence>MFDKSLLENNLGNNMYDNGLMIGHFEPLHLGQMRSILDAAGQAKSLHIIITAHPSPHPDFTITLQDKARWLQMACADLPFIHIHTTHEIELPLHDSFDDVTIDIPASNAKLQRVIEALDLPVEAVLFVADNHPLAQSDIHEQLLMTVVTTPLQPEFDSYAIACDPIAHWSAIHPQARGDYTKTVAIVGGESSGKTTLVHKLANYYGASFALEMGRLYVGTDLGGSEIGLQYSDYGPIALDHAQAIRDATAVATAPITIVDTDFVTTQAFCEEYEGRTHPFVTASIDEFRLDHTIMLDNNTPWVDDGMRSLGDPDARGRFEQRLIDIFARHDIAPYLIDEPDYDARYQQALRFIDQYIYGKNIPKS</sequence>
<dbReference type="Gene3D" id="3.40.50.300">
    <property type="entry name" value="P-loop containing nucleotide triphosphate hydrolases"/>
    <property type="match status" value="1"/>
</dbReference>
<dbReference type="EC" id="2.7.1.22" evidence="2"/>
<feature type="domain" description="NadR/Ttd14 AAA" evidence="1">
    <location>
        <begin position="184"/>
        <end position="345"/>
    </location>
</feature>
<dbReference type="Gene3D" id="3.40.50.620">
    <property type="entry name" value="HUPs"/>
    <property type="match status" value="1"/>
</dbReference>
<gene>
    <name evidence="2" type="primary">nadR</name>
    <name evidence="2" type="ORF">AAIR29_00770</name>
</gene>
<evidence type="ECO:0000259" key="1">
    <source>
        <dbReference type="Pfam" id="PF13521"/>
    </source>
</evidence>
<accession>A0ABU9X423</accession>
<dbReference type="Pfam" id="PF13521">
    <property type="entry name" value="AAA_28"/>
    <property type="match status" value="1"/>
</dbReference>
<dbReference type="RefSeq" id="WP_299218006.1">
    <property type="nucleotide sequence ID" value="NZ_JBDGHN010000002.1"/>
</dbReference>
<dbReference type="InterPro" id="IPR027417">
    <property type="entry name" value="P-loop_NTPase"/>
</dbReference>
<dbReference type="GO" id="GO:0050262">
    <property type="term" value="F:ribosylnicotinamide kinase activity"/>
    <property type="evidence" value="ECO:0007669"/>
    <property type="project" value="UniProtKB-EC"/>
</dbReference>
<dbReference type="SUPFAM" id="SSF52374">
    <property type="entry name" value="Nucleotidylyl transferase"/>
    <property type="match status" value="1"/>
</dbReference>
<evidence type="ECO:0000313" key="2">
    <source>
        <dbReference type="EMBL" id="MEN2750154.1"/>
    </source>
</evidence>
<dbReference type="PANTHER" id="PTHR37512:SF1">
    <property type="entry name" value="NADR_TTD14 AAA DOMAIN-CONTAINING PROTEIN"/>
    <property type="match status" value="1"/>
</dbReference>
<keyword evidence="2" id="KW-0808">Transferase</keyword>
<name>A0ABU9X423_9GAMM</name>
<organism evidence="2 3">
    <name type="scientific">Psychrobacter saeujeotis</name>
    <dbReference type="NCBI Taxonomy" id="3143436"/>
    <lineage>
        <taxon>Bacteria</taxon>
        <taxon>Pseudomonadati</taxon>
        <taxon>Pseudomonadota</taxon>
        <taxon>Gammaproteobacteria</taxon>
        <taxon>Moraxellales</taxon>
        <taxon>Moraxellaceae</taxon>
        <taxon>Psychrobacter</taxon>
    </lineage>
</organism>
<dbReference type="InterPro" id="IPR014729">
    <property type="entry name" value="Rossmann-like_a/b/a_fold"/>
</dbReference>
<evidence type="ECO:0000313" key="3">
    <source>
        <dbReference type="Proteomes" id="UP001461960"/>
    </source>
</evidence>
<dbReference type="Proteomes" id="UP001461960">
    <property type="component" value="Unassembled WGS sequence"/>
</dbReference>